<keyword evidence="4" id="KW-1185">Reference proteome</keyword>
<organism evidence="3 4">
    <name type="scientific">Cannabis sativa</name>
    <name type="common">Hemp</name>
    <name type="synonym">Marijuana</name>
    <dbReference type="NCBI Taxonomy" id="3483"/>
    <lineage>
        <taxon>Eukaryota</taxon>
        <taxon>Viridiplantae</taxon>
        <taxon>Streptophyta</taxon>
        <taxon>Embryophyta</taxon>
        <taxon>Tracheophyta</taxon>
        <taxon>Spermatophyta</taxon>
        <taxon>Magnoliopsida</taxon>
        <taxon>eudicotyledons</taxon>
        <taxon>Gunneridae</taxon>
        <taxon>Pentapetalae</taxon>
        <taxon>rosids</taxon>
        <taxon>fabids</taxon>
        <taxon>Rosales</taxon>
        <taxon>Cannabaceae</taxon>
        <taxon>Cannabis</taxon>
    </lineage>
</organism>
<proteinExistence type="predicted"/>
<keyword evidence="1" id="KW-1133">Transmembrane helix</keyword>
<feature type="domain" description="RNase H type-1" evidence="2">
    <location>
        <begin position="45"/>
        <end position="123"/>
    </location>
</feature>
<reference evidence="3" key="1">
    <citation type="submission" date="2018-11" db="EMBL/GenBank/DDBJ databases">
        <authorList>
            <person name="Grassa J C."/>
        </authorList>
    </citation>
    <scope>NUCLEOTIDE SEQUENCE [LARGE SCALE GENOMIC DNA]</scope>
</reference>
<dbReference type="GO" id="GO:0004523">
    <property type="term" value="F:RNA-DNA hybrid ribonuclease activity"/>
    <property type="evidence" value="ECO:0007669"/>
    <property type="project" value="InterPro"/>
</dbReference>
<keyword evidence="1" id="KW-0472">Membrane</keyword>
<dbReference type="SUPFAM" id="SSF53098">
    <property type="entry name" value="Ribonuclease H-like"/>
    <property type="match status" value="1"/>
</dbReference>
<evidence type="ECO:0000256" key="1">
    <source>
        <dbReference type="SAM" id="Phobius"/>
    </source>
</evidence>
<dbReference type="InterPro" id="IPR012337">
    <property type="entry name" value="RNaseH-like_sf"/>
</dbReference>
<protein>
    <recommendedName>
        <fullName evidence="2">RNase H type-1 domain-containing protein</fullName>
    </recommendedName>
</protein>
<accession>A0A803Q0R8</accession>
<sequence length="160" mass="18101">MFAWCNRFLLQYLDAHQKQLPSHDQLAQDSSVSLGCPSGWYQLFTDGTLDYERRIYSLSAVVLNDPNRIVAGFVKPFIGVVTPTIAEAKAVLLAVNWIHFVRLPVQVVKTNCKSIVDKLNNCNWNNIFYYLLVSVKTLCPLILVFGLLTLTRICISLPII</sequence>
<evidence type="ECO:0000313" key="4">
    <source>
        <dbReference type="Proteomes" id="UP000596661"/>
    </source>
</evidence>
<evidence type="ECO:0000259" key="2">
    <source>
        <dbReference type="Pfam" id="PF13456"/>
    </source>
</evidence>
<dbReference type="AlphaFoldDB" id="A0A803Q0R8"/>
<dbReference type="Gramene" id="evm.model.06.971">
    <property type="protein sequence ID" value="cds.evm.model.06.971"/>
    <property type="gene ID" value="evm.TU.06.971"/>
</dbReference>
<keyword evidence="1" id="KW-0812">Transmembrane</keyword>
<dbReference type="Pfam" id="PF13456">
    <property type="entry name" value="RVT_3"/>
    <property type="match status" value="1"/>
</dbReference>
<name>A0A803Q0R8_CANSA</name>
<evidence type="ECO:0000313" key="3">
    <source>
        <dbReference type="EnsemblPlants" id="cds.evm.model.06.971"/>
    </source>
</evidence>
<dbReference type="Proteomes" id="UP000596661">
    <property type="component" value="Chromosome 6"/>
</dbReference>
<dbReference type="InterPro" id="IPR002156">
    <property type="entry name" value="RNaseH_domain"/>
</dbReference>
<dbReference type="GO" id="GO:0003676">
    <property type="term" value="F:nucleic acid binding"/>
    <property type="evidence" value="ECO:0007669"/>
    <property type="project" value="InterPro"/>
</dbReference>
<feature type="transmembrane region" description="Helical" evidence="1">
    <location>
        <begin position="127"/>
        <end position="150"/>
    </location>
</feature>
<dbReference type="EMBL" id="UZAU01000584">
    <property type="status" value="NOT_ANNOTATED_CDS"/>
    <property type="molecule type" value="Genomic_DNA"/>
</dbReference>
<dbReference type="EnsemblPlants" id="evm.model.06.971">
    <property type="protein sequence ID" value="cds.evm.model.06.971"/>
    <property type="gene ID" value="evm.TU.06.971"/>
</dbReference>
<reference evidence="3" key="2">
    <citation type="submission" date="2021-03" db="UniProtKB">
        <authorList>
            <consortium name="EnsemblPlants"/>
        </authorList>
    </citation>
    <scope>IDENTIFICATION</scope>
</reference>